<gene>
    <name evidence="4" type="ORF">I598_2686</name>
</gene>
<proteinExistence type="predicted"/>
<dbReference type="STRING" id="1300344.I598_2686"/>
<dbReference type="PATRIC" id="fig|1300344.3.peg.2699"/>
<dbReference type="Pfam" id="PF03713">
    <property type="entry name" value="DUF305"/>
    <property type="match status" value="1"/>
</dbReference>
<dbReference type="PANTHER" id="PTHR36933:SF1">
    <property type="entry name" value="SLL0788 PROTEIN"/>
    <property type="match status" value="1"/>
</dbReference>
<dbReference type="InterPro" id="IPR012347">
    <property type="entry name" value="Ferritin-like"/>
</dbReference>
<reference evidence="4 5" key="1">
    <citation type="submission" date="2016-01" db="EMBL/GenBank/DDBJ databases">
        <title>Complete genome sequence of a soil Actinobacterium, Isoptericola dokdonensis DS-3.</title>
        <authorList>
            <person name="Kwon S.-K."/>
            <person name="Kim J.F."/>
        </authorList>
    </citation>
    <scope>NUCLEOTIDE SEQUENCE [LARGE SCALE GENOMIC DNA]</scope>
    <source>
        <strain evidence="4 5">DS-3</strain>
    </source>
</reference>
<feature type="domain" description="DUF305" evidence="3">
    <location>
        <begin position="90"/>
        <end position="250"/>
    </location>
</feature>
<keyword evidence="2" id="KW-0732">Signal</keyword>
<evidence type="ECO:0000313" key="4">
    <source>
        <dbReference type="EMBL" id="ANC32215.1"/>
    </source>
</evidence>
<sequence>MQVKATFRQSTGTGRGVAGPRGRAARRTVATLALLAATVTTAACTGSDDPAVTPPQSTVVQPGRPGETASTVAPEDFEPGVESATHNQVDMDYFADMIHHHLQALEMSDLAPDRAQDPEVLALADRIRDVQAAEIHGLAAWLQERELPVPVELEQGDGSGPRLPDGAAEHDHGAMSMPGMLTDEQMAELAAASGAEFDRLYLEGMIQHHEGAVEMSVTVLNEGTDERADELATDIGAGQQAEIGRMQDLLAGL</sequence>
<feature type="signal peptide" evidence="2">
    <location>
        <begin position="1"/>
        <end position="42"/>
    </location>
</feature>
<feature type="region of interest" description="Disordered" evidence="1">
    <location>
        <begin position="44"/>
        <end position="79"/>
    </location>
</feature>
<dbReference type="Gene3D" id="1.20.1260.10">
    <property type="match status" value="1"/>
</dbReference>
<evidence type="ECO:0000256" key="2">
    <source>
        <dbReference type="SAM" id="SignalP"/>
    </source>
</evidence>
<dbReference type="PANTHER" id="PTHR36933">
    <property type="entry name" value="SLL0788 PROTEIN"/>
    <property type="match status" value="1"/>
</dbReference>
<evidence type="ECO:0000256" key="1">
    <source>
        <dbReference type="SAM" id="MobiDB-lite"/>
    </source>
</evidence>
<protein>
    <recommendedName>
        <fullName evidence="3">DUF305 domain-containing protein</fullName>
    </recommendedName>
</protein>
<dbReference type="Proteomes" id="UP000076794">
    <property type="component" value="Chromosome"/>
</dbReference>
<dbReference type="EMBL" id="CP014209">
    <property type="protein sequence ID" value="ANC32215.1"/>
    <property type="molecule type" value="Genomic_DNA"/>
</dbReference>
<organism evidence="4 5">
    <name type="scientific">Isoptericola dokdonensis DS-3</name>
    <dbReference type="NCBI Taxonomy" id="1300344"/>
    <lineage>
        <taxon>Bacteria</taxon>
        <taxon>Bacillati</taxon>
        <taxon>Actinomycetota</taxon>
        <taxon>Actinomycetes</taxon>
        <taxon>Micrococcales</taxon>
        <taxon>Promicromonosporaceae</taxon>
        <taxon>Isoptericola</taxon>
    </lineage>
</organism>
<evidence type="ECO:0000259" key="3">
    <source>
        <dbReference type="Pfam" id="PF03713"/>
    </source>
</evidence>
<keyword evidence="5" id="KW-1185">Reference proteome</keyword>
<feature type="region of interest" description="Disordered" evidence="1">
    <location>
        <begin position="1"/>
        <end position="23"/>
    </location>
</feature>
<dbReference type="KEGG" id="ido:I598_2686"/>
<dbReference type="InterPro" id="IPR005183">
    <property type="entry name" value="DUF305_CopM-like"/>
</dbReference>
<evidence type="ECO:0000313" key="5">
    <source>
        <dbReference type="Proteomes" id="UP000076794"/>
    </source>
</evidence>
<accession>A0A161I304</accession>
<name>A0A161I304_9MICO</name>
<feature type="chain" id="PRO_5007822971" description="DUF305 domain-containing protein" evidence="2">
    <location>
        <begin position="43"/>
        <end position="253"/>
    </location>
</feature>
<dbReference type="AlphaFoldDB" id="A0A161I304"/>